<sequence length="432" mass="49120">ELPSPSIPVSVSRSRMYFSCDTLIPLFDLATSIPKKYRICPRSFISNSVARLFSICPSQLYYCLLSVEHVNTVCLCVCFGYQSSFIAFYSPISFILHIEHPFTINWFLTLWGFQGLLNILWDFCIVKVRGFLCTLYLASLSKLASLCHFASQLHQTSVQLYYYPLCYPMLLQKYPFLKPHHQISMFTQLCKGVYRQVCRLCQQQDEKPACAVCGNLNNLWVCLICGFIGCGRYEKGHVIGHWSDKQHCFTLEVEKQQIWDYVGERYVHRLNQSKGVGKSVMINSECNSIGERGTCGCDGGEELDGALFGSKVEVILDEYNHLLASQLEIQRKKCTIIQEKGKNLWHRSTTFITTAKFVASISFYDLYPYTRVTGVDDSLSAHARGGGLPLVGQRLAKVAEACGMQFEFNGAGMWDVRSNSIIFRFVPEKPWP</sequence>
<dbReference type="InterPro" id="IPR001607">
    <property type="entry name" value="Znf_UBP"/>
</dbReference>
<dbReference type="Pfam" id="PF02148">
    <property type="entry name" value="zf-UBP"/>
    <property type="match status" value="1"/>
</dbReference>
<reference evidence="3 4" key="1">
    <citation type="submission" date="2019-12" db="EMBL/GenBank/DDBJ databases">
        <authorList>
            <person name="Alioto T."/>
            <person name="Alioto T."/>
            <person name="Gomez Garrido J."/>
        </authorList>
    </citation>
    <scope>NUCLEOTIDE SEQUENCE [LARGE SCALE GENOMIC DNA]</scope>
</reference>
<keyword evidence="1" id="KW-0862">Zinc</keyword>
<dbReference type="GO" id="GO:0005737">
    <property type="term" value="C:cytoplasm"/>
    <property type="evidence" value="ECO:0007669"/>
    <property type="project" value="TreeGrafter"/>
</dbReference>
<dbReference type="SUPFAM" id="SSF57850">
    <property type="entry name" value="RING/U-box"/>
    <property type="match status" value="1"/>
</dbReference>
<keyword evidence="1" id="KW-0863">Zinc-finger</keyword>
<name>A0A8S0S8V9_OLEEU</name>
<dbReference type="InterPro" id="IPR013083">
    <property type="entry name" value="Znf_RING/FYVE/PHD"/>
</dbReference>
<dbReference type="Proteomes" id="UP000594638">
    <property type="component" value="Unassembled WGS sequence"/>
</dbReference>
<dbReference type="PANTHER" id="PTHR24007">
    <property type="entry name" value="BRCA1-ASSOCIATED PROTEIN"/>
    <property type="match status" value="1"/>
</dbReference>
<evidence type="ECO:0000256" key="1">
    <source>
        <dbReference type="PROSITE-ProRule" id="PRU00502"/>
    </source>
</evidence>
<dbReference type="Gramene" id="OE9A013284T1">
    <property type="protein sequence ID" value="OE9A013284C1"/>
    <property type="gene ID" value="OE9A013284"/>
</dbReference>
<dbReference type="GO" id="GO:0061630">
    <property type="term" value="F:ubiquitin protein ligase activity"/>
    <property type="evidence" value="ECO:0007669"/>
    <property type="project" value="TreeGrafter"/>
</dbReference>
<dbReference type="OrthoDB" id="273556at2759"/>
<dbReference type="GO" id="GO:0008270">
    <property type="term" value="F:zinc ion binding"/>
    <property type="evidence" value="ECO:0007669"/>
    <property type="project" value="UniProtKB-KW"/>
</dbReference>
<keyword evidence="4" id="KW-1185">Reference proteome</keyword>
<feature type="domain" description="UBP-type" evidence="2">
    <location>
        <begin position="193"/>
        <end position="286"/>
    </location>
</feature>
<dbReference type="Gene3D" id="3.30.40.10">
    <property type="entry name" value="Zinc/RING finger domain, C3HC4 (zinc finger)"/>
    <property type="match status" value="1"/>
</dbReference>
<feature type="non-terminal residue" evidence="3">
    <location>
        <position position="432"/>
    </location>
</feature>
<dbReference type="AlphaFoldDB" id="A0A8S0S8V9"/>
<accession>A0A8S0S8V9</accession>
<protein>
    <submittedName>
        <fullName evidence="3">BRCA1-associated</fullName>
    </submittedName>
</protein>
<evidence type="ECO:0000313" key="3">
    <source>
        <dbReference type="EMBL" id="CAA2988580.1"/>
    </source>
</evidence>
<proteinExistence type="predicted"/>
<evidence type="ECO:0000259" key="2">
    <source>
        <dbReference type="PROSITE" id="PS50271"/>
    </source>
</evidence>
<dbReference type="GO" id="GO:0007265">
    <property type="term" value="P:Ras protein signal transduction"/>
    <property type="evidence" value="ECO:0007669"/>
    <property type="project" value="TreeGrafter"/>
</dbReference>
<dbReference type="EMBL" id="CACTIH010004005">
    <property type="protein sequence ID" value="CAA2988580.1"/>
    <property type="molecule type" value="Genomic_DNA"/>
</dbReference>
<evidence type="ECO:0000313" key="4">
    <source>
        <dbReference type="Proteomes" id="UP000594638"/>
    </source>
</evidence>
<dbReference type="GO" id="GO:0016567">
    <property type="term" value="P:protein ubiquitination"/>
    <property type="evidence" value="ECO:0007669"/>
    <property type="project" value="TreeGrafter"/>
</dbReference>
<keyword evidence="1" id="KW-0479">Metal-binding</keyword>
<comment type="caution">
    <text evidence="3">The sequence shown here is derived from an EMBL/GenBank/DDBJ whole genome shotgun (WGS) entry which is preliminary data.</text>
</comment>
<dbReference type="SMART" id="SM00290">
    <property type="entry name" value="ZnF_UBP"/>
    <property type="match status" value="1"/>
</dbReference>
<dbReference type="PANTHER" id="PTHR24007:SF10">
    <property type="entry name" value="BRAP2 RING ZNF UBP DOMAIN-CONTAINING PROTEIN 1"/>
    <property type="match status" value="1"/>
</dbReference>
<dbReference type="PROSITE" id="PS50271">
    <property type="entry name" value="ZF_UBP"/>
    <property type="match status" value="1"/>
</dbReference>
<organism evidence="3 4">
    <name type="scientific">Olea europaea subsp. europaea</name>
    <dbReference type="NCBI Taxonomy" id="158383"/>
    <lineage>
        <taxon>Eukaryota</taxon>
        <taxon>Viridiplantae</taxon>
        <taxon>Streptophyta</taxon>
        <taxon>Embryophyta</taxon>
        <taxon>Tracheophyta</taxon>
        <taxon>Spermatophyta</taxon>
        <taxon>Magnoliopsida</taxon>
        <taxon>eudicotyledons</taxon>
        <taxon>Gunneridae</taxon>
        <taxon>Pentapetalae</taxon>
        <taxon>asterids</taxon>
        <taxon>lamiids</taxon>
        <taxon>Lamiales</taxon>
        <taxon>Oleaceae</taxon>
        <taxon>Oleeae</taxon>
        <taxon>Olea</taxon>
    </lineage>
</organism>
<gene>
    <name evidence="3" type="ORF">OLEA9_A013284</name>
</gene>